<evidence type="ECO:0000256" key="2">
    <source>
        <dbReference type="SAM" id="Phobius"/>
    </source>
</evidence>
<feature type="region of interest" description="Disordered" evidence="1">
    <location>
        <begin position="51"/>
        <end position="82"/>
    </location>
</feature>
<dbReference type="Proteomes" id="UP000187012">
    <property type="component" value="Unassembled WGS sequence"/>
</dbReference>
<protein>
    <recommendedName>
        <fullName evidence="5">Transmembrane protein</fullName>
    </recommendedName>
</protein>
<dbReference type="AlphaFoldDB" id="A0A1N7S7R2"/>
<sequence length="82" mass="9450">MSETWLGLAIGGAALAVALPMAIAHYCREWHRARLLRNLHHLDWWYAPYPRKGRRRSSRVARRGGATRTGEQHEKAIEKFGE</sequence>
<reference evidence="3 4" key="1">
    <citation type="submission" date="2016-12" db="EMBL/GenBank/DDBJ databases">
        <authorList>
            <person name="Song W.-J."/>
            <person name="Kurnit D.M."/>
        </authorList>
    </citation>
    <scope>NUCLEOTIDE SEQUENCE [LARGE SCALE GENOMIC DNA]</scope>
    <source>
        <strain evidence="3 4">STM7296</strain>
    </source>
</reference>
<keyword evidence="2" id="KW-0472">Membrane</keyword>
<gene>
    <name evidence="3" type="ORF">BN2475_420114</name>
</gene>
<feature type="compositionally biased region" description="Basic residues" evidence="1">
    <location>
        <begin position="51"/>
        <end position="62"/>
    </location>
</feature>
<feature type="transmembrane region" description="Helical" evidence="2">
    <location>
        <begin position="6"/>
        <end position="27"/>
    </location>
</feature>
<keyword evidence="4" id="KW-1185">Reference proteome</keyword>
<evidence type="ECO:0000313" key="4">
    <source>
        <dbReference type="Proteomes" id="UP000187012"/>
    </source>
</evidence>
<name>A0A1N7S7R2_9BURK</name>
<accession>A0A1N7S7R2</accession>
<evidence type="ECO:0000256" key="1">
    <source>
        <dbReference type="SAM" id="MobiDB-lite"/>
    </source>
</evidence>
<proteinExistence type="predicted"/>
<evidence type="ECO:0000313" key="3">
    <source>
        <dbReference type="EMBL" id="SIT43445.1"/>
    </source>
</evidence>
<keyword evidence="2" id="KW-0812">Transmembrane</keyword>
<keyword evidence="2" id="KW-1133">Transmembrane helix</keyword>
<organism evidence="3 4">
    <name type="scientific">Paraburkholderia ribeironis</name>
    <dbReference type="NCBI Taxonomy" id="1247936"/>
    <lineage>
        <taxon>Bacteria</taxon>
        <taxon>Pseudomonadati</taxon>
        <taxon>Pseudomonadota</taxon>
        <taxon>Betaproteobacteria</taxon>
        <taxon>Burkholderiales</taxon>
        <taxon>Burkholderiaceae</taxon>
        <taxon>Paraburkholderia</taxon>
    </lineage>
</organism>
<evidence type="ECO:0008006" key="5">
    <source>
        <dbReference type="Google" id="ProtNLM"/>
    </source>
</evidence>
<dbReference type="EMBL" id="CYGX02000042">
    <property type="protein sequence ID" value="SIT43445.1"/>
    <property type="molecule type" value="Genomic_DNA"/>
</dbReference>
<feature type="compositionally biased region" description="Basic and acidic residues" evidence="1">
    <location>
        <begin position="70"/>
        <end position="82"/>
    </location>
</feature>
<dbReference type="STRING" id="1247936.BN2475_420114"/>